<dbReference type="AlphaFoldDB" id="J7G5Z2"/>
<evidence type="ECO:0000313" key="3">
    <source>
        <dbReference type="Proteomes" id="UP000243348"/>
    </source>
</evidence>
<evidence type="ECO:0000313" key="2">
    <source>
        <dbReference type="EMBL" id="AFP65486.1"/>
    </source>
</evidence>
<dbReference type="EMBL" id="CP003681">
    <property type="protein sequence ID" value="AFP65486.1"/>
    <property type="molecule type" value="Genomic_DNA"/>
</dbReference>
<evidence type="ECO:0000256" key="1">
    <source>
        <dbReference type="SAM" id="Phobius"/>
    </source>
</evidence>
<organism evidence="2 3">
    <name type="scientific">Chroomonas mesostigmatica CCMP1168</name>
    <dbReference type="NCBI Taxonomy" id="1195612"/>
    <lineage>
        <taxon>Eukaryota</taxon>
        <taxon>Cryptophyceae</taxon>
        <taxon>Pyrenomonadales</taxon>
        <taxon>Chroomonadaceae</taxon>
        <taxon>Chroomonas</taxon>
    </lineage>
</organism>
<keyword evidence="1" id="KW-1133">Transmembrane helix</keyword>
<protein>
    <submittedName>
        <fullName evidence="2">Uncharacterized protein</fullName>
    </submittedName>
</protein>
<feature type="transmembrane region" description="Helical" evidence="1">
    <location>
        <begin position="12"/>
        <end position="30"/>
    </location>
</feature>
<reference evidence="2 3" key="1">
    <citation type="journal article" date="2012" name="Genome Biol. Evol.">
        <title>Nucleomorph genome sequence of the cryptophyte alga Chroomonas mesostigmatica CCMP1168 reveals lineage-specific gene loss and genome complexity.</title>
        <authorList>
            <person name="Moore C.E."/>
            <person name="Curtis B."/>
            <person name="Mills T."/>
            <person name="Tanifuji G."/>
            <person name="Archibald J.M."/>
        </authorList>
    </citation>
    <scope>NUCLEOTIDE SEQUENCE [LARGE SCALE GENOMIC DNA]</scope>
    <source>
        <strain evidence="2 3">CCMP1168</strain>
    </source>
</reference>
<dbReference type="Proteomes" id="UP000243348">
    <property type="component" value="Nucleomorph 2"/>
</dbReference>
<keyword evidence="2" id="KW-0542">Nucleomorph</keyword>
<sequence>MNMKNKNSFGKSWYIINWILSTLNFSFFFFSQKLKEIRLLQSLIKFGNKFHRFYIFSKIVPDSHSLSQKKFSSWLIIFLLKFSSQANRKIFWKIVKFRFFVFFSKRPSLLILDFYYQSICSIKKNRFFRSMTVFPFPVKFFLKKKDKIKYRGSLRCFISGFSIKIKTKIKKFQSYFVNFFFRIPFIVSSRLGQDIFWEYLRIKKKKNIKKISKKFFKILHYMLRSKKNYLIIFKIIISSCPKKFFSYFNNLNETKKKNLKTLFGIILSFIILIKNSFKKKSYVFCYKNFISKKSKQSYVQNSHYFLRNFLTKFLEKENFFIFFIKFFDINKIIHKKIENKKLTNQTIGFLIKKISNIKMLNFILKNCFFDVELKIIEKTKCKVLDRLGFFDIEFFLKKNKMKRKKNENFFFQFFLGFYDSNVNKSRFRLFFCQLLSKNFLNFKKKNIKAIYFKQNFYQKILMIYKFKIFSQSLKNIKFPLLLNKKYNFNLNREILLLERQF</sequence>
<gene>
    <name evidence="2" type="ORF">CMESO_318</name>
</gene>
<geneLocation type="nucleomorph" evidence="2"/>
<keyword evidence="1" id="KW-0472">Membrane</keyword>
<keyword evidence="1" id="KW-0812">Transmembrane</keyword>
<proteinExistence type="predicted"/>
<name>J7G5Z2_9CRYP</name>
<accession>J7G5Z2</accession>